<evidence type="ECO:0000256" key="1">
    <source>
        <dbReference type="ARBA" id="ARBA00000086"/>
    </source>
</evidence>
<feature type="domain" description="HhH-GPD" evidence="6">
    <location>
        <begin position="54"/>
        <end position="207"/>
    </location>
</feature>
<evidence type="ECO:0000256" key="3">
    <source>
        <dbReference type="ARBA" id="ARBA00012000"/>
    </source>
</evidence>
<dbReference type="PANTHER" id="PTHR43003">
    <property type="entry name" value="DNA-3-METHYLADENINE GLYCOSYLASE"/>
    <property type="match status" value="1"/>
</dbReference>
<evidence type="ECO:0000256" key="2">
    <source>
        <dbReference type="ARBA" id="ARBA00010817"/>
    </source>
</evidence>
<organism evidence="7">
    <name type="scientific">uncultured bacterium A1Q1_fos_2111</name>
    <dbReference type="NCBI Taxonomy" id="1256563"/>
    <lineage>
        <taxon>Bacteria</taxon>
        <taxon>environmental samples</taxon>
    </lineage>
</organism>
<dbReference type="GO" id="GO:0006307">
    <property type="term" value="P:DNA alkylation repair"/>
    <property type="evidence" value="ECO:0007669"/>
    <property type="project" value="TreeGrafter"/>
</dbReference>
<dbReference type="Pfam" id="PF00730">
    <property type="entry name" value="HhH-GPD"/>
    <property type="match status" value="1"/>
</dbReference>
<dbReference type="AlphaFoldDB" id="L7VZ01"/>
<dbReference type="GO" id="GO:0032993">
    <property type="term" value="C:protein-DNA complex"/>
    <property type="evidence" value="ECO:0007669"/>
    <property type="project" value="TreeGrafter"/>
</dbReference>
<evidence type="ECO:0000256" key="4">
    <source>
        <dbReference type="ARBA" id="ARBA00022763"/>
    </source>
</evidence>
<proteinExistence type="inferred from homology"/>
<sequence>MTRQSSTAELRAGAEALAAANSIAAELLSLYGPPTLPRAPMRKDRFRSLVGSIAAQQVSGKAAASIFQRVVDIVGEDFNPQRAIDVGFDGLRSAGLSGSKAASVLDLAEHSLSGSVRLEALGSMDDHDVIDMLIQVRGIGVWTAQMVLIFDLRRIDVWPTGDLGVRVGFANAFGLETPPTPSELATLGEEFAPYRSVMAWWSWRATGTPVGDREKRQNAKPRPDA</sequence>
<accession>L7VZ01</accession>
<comment type="catalytic activity">
    <reaction evidence="1">
        <text>Hydrolysis of alkylated DNA, releasing 3-methyladenine, 3-methylguanine, 7-methylguanine and 7-methyladenine.</text>
        <dbReference type="EC" id="3.2.2.21"/>
    </reaction>
</comment>
<dbReference type="FunFam" id="1.10.340.30:FF:000004">
    <property type="entry name" value="DNA-3-methyladenine glycosylase II"/>
    <property type="match status" value="1"/>
</dbReference>
<dbReference type="SMART" id="SM00478">
    <property type="entry name" value="ENDO3c"/>
    <property type="match status" value="1"/>
</dbReference>
<dbReference type="PANTHER" id="PTHR43003:SF5">
    <property type="entry name" value="DNA-3-METHYLADENINE GLYCOSYLASE"/>
    <property type="match status" value="1"/>
</dbReference>
<dbReference type="GO" id="GO:0008725">
    <property type="term" value="F:DNA-3-methyladenine glycosylase activity"/>
    <property type="evidence" value="ECO:0007669"/>
    <property type="project" value="TreeGrafter"/>
</dbReference>
<keyword evidence="5" id="KW-0234">DNA repair</keyword>
<dbReference type="GO" id="GO:0043916">
    <property type="term" value="F:DNA-7-methylguanine glycosylase activity"/>
    <property type="evidence" value="ECO:0007669"/>
    <property type="project" value="TreeGrafter"/>
</dbReference>
<evidence type="ECO:0000259" key="6">
    <source>
        <dbReference type="SMART" id="SM00478"/>
    </source>
</evidence>
<keyword evidence="7" id="KW-0378">Hydrolase</keyword>
<reference evidence="7" key="1">
    <citation type="submission" date="2012-09" db="EMBL/GenBank/DDBJ databases">
        <title>Metagenomic Characterization of a Microbial Community in Wastewater Detects High Levels of Antibiotic Resistance.</title>
        <authorList>
            <person name="Abrams M."/>
            <person name="Caldwell A."/>
            <person name="Vandaei E."/>
            <person name="Lee W."/>
            <person name="Perrott J."/>
            <person name="Khan S.Y."/>
            <person name="Ta J."/>
            <person name="Romero D."/>
            <person name="Nguyen V."/>
            <person name="Pourmand N."/>
            <person name="Ouverney C.C."/>
        </authorList>
    </citation>
    <scope>NUCLEOTIDE SEQUENCE</scope>
</reference>
<comment type="similarity">
    <text evidence="2">Belongs to the alkylbase DNA glycosidase AlkA family.</text>
</comment>
<dbReference type="GO" id="GO:0032131">
    <property type="term" value="F:alkylated DNA binding"/>
    <property type="evidence" value="ECO:0007669"/>
    <property type="project" value="TreeGrafter"/>
</dbReference>
<dbReference type="InterPro" id="IPR051912">
    <property type="entry name" value="Alkylbase_DNA_Glycosylase/TA"/>
</dbReference>
<dbReference type="Gene3D" id="1.10.1670.40">
    <property type="match status" value="1"/>
</dbReference>
<dbReference type="InterPro" id="IPR003265">
    <property type="entry name" value="HhH-GPD_domain"/>
</dbReference>
<name>L7VZ01_9BACT</name>
<keyword evidence="7" id="KW-0326">Glycosidase</keyword>
<dbReference type="EMBL" id="JX649910">
    <property type="protein sequence ID" value="AGC72726.1"/>
    <property type="molecule type" value="Genomic_DNA"/>
</dbReference>
<dbReference type="CDD" id="cd00056">
    <property type="entry name" value="ENDO3c"/>
    <property type="match status" value="1"/>
</dbReference>
<keyword evidence="4" id="KW-0227">DNA damage</keyword>
<evidence type="ECO:0000313" key="7">
    <source>
        <dbReference type="EMBL" id="AGC72726.1"/>
    </source>
</evidence>
<dbReference type="EC" id="3.2.2.21" evidence="3"/>
<dbReference type="Gene3D" id="1.10.340.30">
    <property type="entry name" value="Hypothetical protein, domain 2"/>
    <property type="match status" value="1"/>
</dbReference>
<dbReference type="InterPro" id="IPR011257">
    <property type="entry name" value="DNA_glycosylase"/>
</dbReference>
<dbReference type="SUPFAM" id="SSF48150">
    <property type="entry name" value="DNA-glycosylase"/>
    <property type="match status" value="1"/>
</dbReference>
<evidence type="ECO:0000256" key="5">
    <source>
        <dbReference type="ARBA" id="ARBA00023204"/>
    </source>
</evidence>
<protein>
    <recommendedName>
        <fullName evidence="3">DNA-3-methyladenine glycosylase II</fullName>
        <ecNumber evidence="3">3.2.2.21</ecNumber>
    </recommendedName>
</protein>
<dbReference type="GO" id="GO:0006285">
    <property type="term" value="P:base-excision repair, AP site formation"/>
    <property type="evidence" value="ECO:0007669"/>
    <property type="project" value="TreeGrafter"/>
</dbReference>